<evidence type="ECO:0000313" key="6">
    <source>
        <dbReference type="EMBL" id="TWJ07864.1"/>
    </source>
</evidence>
<evidence type="ECO:0000256" key="2">
    <source>
        <dbReference type="ARBA" id="ARBA00011643"/>
    </source>
</evidence>
<keyword evidence="4 5" id="KW-0479">Metal-binding</keyword>
<dbReference type="PANTHER" id="PTHR13799:SF14">
    <property type="entry name" value="GTP CYCLOHYDROLASE 1 TYPE 2 HOMOLOG"/>
    <property type="match status" value="1"/>
</dbReference>
<dbReference type="GO" id="GO:0046872">
    <property type="term" value="F:metal ion binding"/>
    <property type="evidence" value="ECO:0007669"/>
    <property type="project" value="UniProtKB-KW"/>
</dbReference>
<keyword evidence="7" id="KW-1185">Reference proteome</keyword>
<dbReference type="Pfam" id="PF01784">
    <property type="entry name" value="DUF34_NIF3"/>
    <property type="match status" value="1"/>
</dbReference>
<feature type="binding site" evidence="5">
    <location>
        <position position="228"/>
    </location>
    <ligand>
        <name>a divalent metal cation</name>
        <dbReference type="ChEBI" id="CHEBI:60240"/>
        <label>1</label>
    </ligand>
</feature>
<dbReference type="InterPro" id="IPR036069">
    <property type="entry name" value="DUF34/NIF3_sf"/>
</dbReference>
<accession>A0A562UQJ6</accession>
<gene>
    <name evidence="6" type="ORF">LX16_4645</name>
</gene>
<dbReference type="Gene3D" id="3.40.1390.30">
    <property type="entry name" value="NIF3 (NGG1p interacting factor 3)-like"/>
    <property type="match status" value="2"/>
</dbReference>
<evidence type="ECO:0000256" key="3">
    <source>
        <dbReference type="ARBA" id="ARBA00022112"/>
    </source>
</evidence>
<dbReference type="FunFam" id="3.40.1390.30:FF:000001">
    <property type="entry name" value="GTP cyclohydrolase 1 type 2"/>
    <property type="match status" value="1"/>
</dbReference>
<comment type="subunit">
    <text evidence="2">Homohexamer.</text>
</comment>
<protein>
    <recommendedName>
        <fullName evidence="3">GTP cyclohydrolase 1 type 2 homolog</fullName>
    </recommendedName>
</protein>
<organism evidence="6 7">
    <name type="scientific">Stackebrandtia albiflava</name>
    <dbReference type="NCBI Taxonomy" id="406432"/>
    <lineage>
        <taxon>Bacteria</taxon>
        <taxon>Bacillati</taxon>
        <taxon>Actinomycetota</taxon>
        <taxon>Actinomycetes</taxon>
        <taxon>Glycomycetales</taxon>
        <taxon>Glycomycetaceae</taxon>
        <taxon>Stackebrandtia</taxon>
    </lineage>
</organism>
<evidence type="ECO:0000313" key="7">
    <source>
        <dbReference type="Proteomes" id="UP000321617"/>
    </source>
</evidence>
<dbReference type="AlphaFoldDB" id="A0A562UQJ6"/>
<dbReference type="PANTHER" id="PTHR13799">
    <property type="entry name" value="NGG1 INTERACTING FACTOR 3"/>
    <property type="match status" value="1"/>
</dbReference>
<dbReference type="Proteomes" id="UP000321617">
    <property type="component" value="Unassembled WGS sequence"/>
</dbReference>
<comment type="caution">
    <text evidence="6">The sequence shown here is derived from an EMBL/GenBank/DDBJ whole genome shotgun (WGS) entry which is preliminary data.</text>
</comment>
<sequence length="269" mass="28233">MSATIGRIIAALDELYPREWAADWDRVGPVCGRPERRVDRVLFSVDCVPATVREAEEVGAGMIVTHHPLLLRGVSSLDPTGYKGDVVHRLIENGTGLYTAHTNADVASPGVSDALATALGLSGLRPLSPVDDGPRGIGRIGELATTVSLADFTARVASALPATTWGVRASGDPDRPVRTVAVSGGAGDGYLADAARAGVDAFVTADLRHHVAGEFAETGGPALIDAAHWATEWPWLDLVAAQVRAACDVDTVVSDHNTDPWTVHRASRV</sequence>
<feature type="binding site" evidence="5">
    <location>
        <position position="232"/>
    </location>
    <ligand>
        <name>a divalent metal cation</name>
        <dbReference type="ChEBI" id="CHEBI:60240"/>
        <label>1</label>
    </ligand>
</feature>
<evidence type="ECO:0000256" key="4">
    <source>
        <dbReference type="ARBA" id="ARBA00022723"/>
    </source>
</evidence>
<comment type="similarity">
    <text evidence="1">Belongs to the GTP cyclohydrolase I type 2/NIF3 family.</text>
</comment>
<dbReference type="NCBIfam" id="TIGR00486">
    <property type="entry name" value="YbgI_SA1388"/>
    <property type="match status" value="1"/>
</dbReference>
<dbReference type="EMBL" id="VLLL01000009">
    <property type="protein sequence ID" value="TWJ07864.1"/>
    <property type="molecule type" value="Genomic_DNA"/>
</dbReference>
<feature type="binding site" evidence="5">
    <location>
        <position position="67"/>
    </location>
    <ligand>
        <name>a divalent metal cation</name>
        <dbReference type="ChEBI" id="CHEBI:60240"/>
        <label>1</label>
    </ligand>
</feature>
<feature type="binding site" evidence="5">
    <location>
        <position position="105"/>
    </location>
    <ligand>
        <name>a divalent metal cation</name>
        <dbReference type="ChEBI" id="CHEBI:60240"/>
        <label>1</label>
    </ligand>
</feature>
<dbReference type="InterPro" id="IPR002678">
    <property type="entry name" value="DUF34/NIF3"/>
</dbReference>
<name>A0A562UQJ6_9ACTN</name>
<reference evidence="6 7" key="1">
    <citation type="journal article" date="2013" name="Stand. Genomic Sci.">
        <title>Genomic Encyclopedia of Type Strains, Phase I: The one thousand microbial genomes (KMG-I) project.</title>
        <authorList>
            <person name="Kyrpides N.C."/>
            <person name="Woyke T."/>
            <person name="Eisen J.A."/>
            <person name="Garrity G."/>
            <person name="Lilburn T.G."/>
            <person name="Beck B.J."/>
            <person name="Whitman W.B."/>
            <person name="Hugenholtz P."/>
            <person name="Klenk H.P."/>
        </authorList>
    </citation>
    <scope>NUCLEOTIDE SEQUENCE [LARGE SCALE GENOMIC DNA]</scope>
    <source>
        <strain evidence="6 7">DSM 45044</strain>
    </source>
</reference>
<feature type="binding site" evidence="5">
    <location>
        <position position="66"/>
    </location>
    <ligand>
        <name>a divalent metal cation</name>
        <dbReference type="ChEBI" id="CHEBI:60240"/>
        <label>1</label>
    </ligand>
</feature>
<evidence type="ECO:0000256" key="1">
    <source>
        <dbReference type="ARBA" id="ARBA00006964"/>
    </source>
</evidence>
<dbReference type="RefSeq" id="WP_244615950.1">
    <property type="nucleotide sequence ID" value="NZ_BAABIJ010000005.1"/>
</dbReference>
<dbReference type="SUPFAM" id="SSF102705">
    <property type="entry name" value="NIF3 (NGG1p interacting factor 3)-like"/>
    <property type="match status" value="1"/>
</dbReference>
<dbReference type="GO" id="GO:0005737">
    <property type="term" value="C:cytoplasm"/>
    <property type="evidence" value="ECO:0007669"/>
    <property type="project" value="TreeGrafter"/>
</dbReference>
<evidence type="ECO:0000256" key="5">
    <source>
        <dbReference type="PIRSR" id="PIRSR602678-1"/>
    </source>
</evidence>
<proteinExistence type="inferred from homology"/>